<feature type="region of interest" description="Disordered" evidence="1">
    <location>
        <begin position="1420"/>
        <end position="1532"/>
    </location>
</feature>
<dbReference type="PROSITE" id="PS50172">
    <property type="entry name" value="BRCT"/>
    <property type="match status" value="1"/>
</dbReference>
<feature type="compositionally biased region" description="Low complexity" evidence="1">
    <location>
        <begin position="1648"/>
        <end position="1660"/>
    </location>
</feature>
<dbReference type="Gene3D" id="2.30.30.490">
    <property type="match status" value="2"/>
</dbReference>
<feature type="region of interest" description="Disordered" evidence="1">
    <location>
        <begin position="171"/>
        <end position="206"/>
    </location>
</feature>
<evidence type="ECO:0000259" key="2">
    <source>
        <dbReference type="PROSITE" id="PS50172"/>
    </source>
</evidence>
<dbReference type="RefSeq" id="XP_005651332.1">
    <property type="nucleotide sequence ID" value="XM_005651275.1"/>
</dbReference>
<dbReference type="InterPro" id="IPR043151">
    <property type="entry name" value="BAH_sf"/>
</dbReference>
<feature type="region of interest" description="Disordered" evidence="1">
    <location>
        <begin position="1269"/>
        <end position="1396"/>
    </location>
</feature>
<feature type="compositionally biased region" description="Polar residues" evidence="1">
    <location>
        <begin position="935"/>
        <end position="944"/>
    </location>
</feature>
<feature type="region of interest" description="Disordered" evidence="1">
    <location>
        <begin position="935"/>
        <end position="954"/>
    </location>
</feature>
<dbReference type="GO" id="GO:0042393">
    <property type="term" value="F:histone binding"/>
    <property type="evidence" value="ECO:0007669"/>
    <property type="project" value="TreeGrafter"/>
</dbReference>
<feature type="region of interest" description="Disordered" evidence="1">
    <location>
        <begin position="1"/>
        <end position="157"/>
    </location>
</feature>
<evidence type="ECO:0008006" key="6">
    <source>
        <dbReference type="Google" id="ProtNLM"/>
    </source>
</evidence>
<feature type="compositionally biased region" description="Low complexity" evidence="1">
    <location>
        <begin position="900"/>
        <end position="917"/>
    </location>
</feature>
<feature type="compositionally biased region" description="Low complexity" evidence="1">
    <location>
        <begin position="1520"/>
        <end position="1529"/>
    </location>
</feature>
<feature type="compositionally biased region" description="Polar residues" evidence="1">
    <location>
        <begin position="1494"/>
        <end position="1505"/>
    </location>
</feature>
<feature type="compositionally biased region" description="Low complexity" evidence="1">
    <location>
        <begin position="1096"/>
        <end position="1105"/>
    </location>
</feature>
<feature type="compositionally biased region" description="Basic and acidic residues" evidence="1">
    <location>
        <begin position="1068"/>
        <end position="1080"/>
    </location>
</feature>
<feature type="compositionally biased region" description="Polar residues" evidence="1">
    <location>
        <begin position="686"/>
        <end position="695"/>
    </location>
</feature>
<feature type="compositionally biased region" description="Low complexity" evidence="1">
    <location>
        <begin position="1927"/>
        <end position="1945"/>
    </location>
</feature>
<feature type="domain" description="BRCT" evidence="2">
    <location>
        <begin position="1707"/>
        <end position="1786"/>
    </location>
</feature>
<protein>
    <recommendedName>
        <fullName evidence="6">BRCT domain-containing protein</fullName>
    </recommendedName>
</protein>
<feature type="compositionally biased region" description="Polar residues" evidence="1">
    <location>
        <begin position="663"/>
        <end position="676"/>
    </location>
</feature>
<dbReference type="GO" id="GO:0000077">
    <property type="term" value="P:DNA damage checkpoint signaling"/>
    <property type="evidence" value="ECO:0007669"/>
    <property type="project" value="TreeGrafter"/>
</dbReference>
<dbReference type="InterPro" id="IPR001357">
    <property type="entry name" value="BRCT_dom"/>
</dbReference>
<feature type="compositionally biased region" description="Low complexity" evidence="1">
    <location>
        <begin position="1592"/>
        <end position="1607"/>
    </location>
</feature>
<feature type="compositionally biased region" description="Basic and acidic residues" evidence="1">
    <location>
        <begin position="1141"/>
        <end position="1167"/>
    </location>
</feature>
<dbReference type="PANTHER" id="PTHR15321">
    <property type="entry name" value="TUMOR SUPPRESSOR P53-BINDING PROTEIN 1"/>
    <property type="match status" value="1"/>
</dbReference>
<dbReference type="EMBL" id="AGSI01000002">
    <property type="protein sequence ID" value="EIE26788.1"/>
    <property type="molecule type" value="Genomic_DNA"/>
</dbReference>
<feature type="compositionally biased region" description="Basic and acidic residues" evidence="1">
    <location>
        <begin position="1311"/>
        <end position="1327"/>
    </location>
</feature>
<evidence type="ECO:0000313" key="4">
    <source>
        <dbReference type="EMBL" id="EIE26788.1"/>
    </source>
</evidence>
<dbReference type="PROSITE" id="PS51038">
    <property type="entry name" value="BAH"/>
    <property type="match status" value="2"/>
</dbReference>
<evidence type="ECO:0000256" key="1">
    <source>
        <dbReference type="SAM" id="MobiDB-lite"/>
    </source>
</evidence>
<organism evidence="4 5">
    <name type="scientific">Coccomyxa subellipsoidea (strain C-169)</name>
    <name type="common">Green microalga</name>
    <dbReference type="NCBI Taxonomy" id="574566"/>
    <lineage>
        <taxon>Eukaryota</taxon>
        <taxon>Viridiplantae</taxon>
        <taxon>Chlorophyta</taxon>
        <taxon>core chlorophytes</taxon>
        <taxon>Trebouxiophyceae</taxon>
        <taxon>Trebouxiophyceae incertae sedis</taxon>
        <taxon>Coccomyxaceae</taxon>
        <taxon>Coccomyxa</taxon>
        <taxon>Coccomyxa subellipsoidea</taxon>
    </lineage>
</organism>
<feature type="domain" description="BAH" evidence="3">
    <location>
        <begin position="2077"/>
        <end position="2200"/>
    </location>
</feature>
<feature type="region of interest" description="Disordered" evidence="1">
    <location>
        <begin position="781"/>
        <end position="836"/>
    </location>
</feature>
<dbReference type="GO" id="GO:0003682">
    <property type="term" value="F:chromatin binding"/>
    <property type="evidence" value="ECO:0007669"/>
    <property type="project" value="InterPro"/>
</dbReference>
<feature type="region of interest" description="Disordered" evidence="1">
    <location>
        <begin position="1648"/>
        <end position="1702"/>
    </location>
</feature>
<accession>I0Z819</accession>
<feature type="compositionally biased region" description="Low complexity" evidence="1">
    <location>
        <begin position="803"/>
        <end position="822"/>
    </location>
</feature>
<sequence>MCSQDSESLQRPALQENAFQPLLTPGGPLALSPPRTLRSSQKWGSLSASRILGLSPNGSRLRGKSLVLSPMCSRAAPASQGHPPQTGVEGAQPREQLQDSSSHDFVPPAGAAPPGRMCHSQPCPLSRPWPDDSGRAENPSTPARRTETPDLGSPGKDRAVLVELDASGAGAGTAMGECDGRHADVRPAKDQPGGSELPSSAEPGLQSREQADDHILAPARHHSNAAAADAALAAPGTGDMGAAGSMGPSQMGGTLDSGYSLQLNLSLGSQDDRILPTEVEPRSTEVTARQVLATEMQLTGGFFSETQVEAALPAGDICVPLPAELAANPGTSAEHPAFCPETQILDCSTPPPAPLSASTPAAQLVAPPTQQKSDIAEALPAQQAAATEVQLESGLAIAAGDNTPAEAPQVSGALACSAAAQDRQEHLPVPVSPEPAAAVATANGAIPVQPRLEVRLEVMAEQTYSPQMGAREQAHGQTLLETPEPSTGGACPARTPASRGPTMSLGLLSEDFISESEGTQRAVMAAKIIDEYNLKFHRGVSDGAVFNFVLTTDMETVAACIATKPALIPAEEYSMWERRLVEARRDQEMLDWDVEGTGEPGITEELGGLTQEAVALLCTEDEIASRREELGATGRVKKRELTREPVQVMKSITAEAFCSASEAQPSSAANSESQCQLPPPLPPRPENNSTGGQLHTSSFLVNSSVAAAGSVATGSAAELRIEAVDLPLSERDVNEAVQGVMDSLLAAVIQPPAALCDHASGYAAAADEPDAAAEPDASCAAMDIDTGEGGGAHAAEQPKEAALEPAPKAQQQAAAAAVAAVPAREHAPAGAADDEDDFSSLPLMLLLDTQYPESQRLAAAAQLSDNALDRTASGQAAEAHALPASVPESDAVQFQHREPSAAAGAPEAEAAVSAGPSQAAKGPSARSQDDVWGTILSTNTQPSGSGPPAHKTPAWQASSGLAVGIGGKQPNQSQPSPGSRGWQREVGSTGLRLRPVWGLAPASREATPLTGDSLLTPPKRVVGPPSAEAARTGGLPGSPETPSQIAATADVLQLYSRPQQDIRTPGSGDKRQRPCARESPESSGIEPTRKPDVGGHAEAGGASEHVPAAAGASPLSSEPPGSFVPDTYPGIGANTGSPAHPADHGTAEEHAVAQEHVDECLQDDRAAEVPPPKRRRLSLEGGRGQKGSDHLQARAAQAGGKDSPRKGLHAMGAHPRGMRAAGAMPVTRALASEIGRDAAPRMTRQQAQVAKQQRKGALVRAGVLRRAGQIRQPVRPSSAGRRWAGTFGKLPAQPAQPTLKRRRTATPGGEARVDGRQLEDRKAHAAEQDEEVSSPEPELAGQDTEARGKQADVRLGVTSATALPVVRRAEQQQQGLPGGLRSGKLRDPYSFPESQDVRLENPARSRAGLAPRVHFAHISRRSHAQAQPPVKGLAGSTLQHGTRRDAAQDAVDTSRGVRTRRTGVEARNADPEPAGCHERPQRAKRQPLRLEDYQQGTLAQATQPVRVSPLRAGRKGGAGEEASGKAAGGPRRQLVSFRELERRQQMRAAVCAPPEDQGVEESGDSGAVSARANGDDEPIMQLAEAASEDMAESAQPAEQEAAECASSGRAAEQQEPVHKAVEKPPGPQKLGCSKCRHSKNGCRACRPAAAGAASPAASPKRVPPQKRKRRASLPEEPPSLQDNSAGAQHRRQSAARRKSEPAAVFDAKSGAFGGKAFLVTGFKDARERRRITKLITDHGGSVIDSIPLPEEQKTVHGVVAGRACDRRTKYLFSYVSGAPSIKPIFLERRAPAEILNSLCVRAGEWLSLRAADAWRPAKSPCKVFQGYRVYLDGTDTFRQQFGAVVMAEMETARNSPAQKRRRLSLAASISQPACDLVISDKAHPLTCHADLRDLLRQARRLAIPVKPLDWMYAALMSGRLPDPIQIQAPSEEPSSAPGPQAAPDATRNSSPDGGAAGAQEAAQQAEATHADEGELVEDSESFGEMPLEIRPSAASVSFGGAAAAGLRSPRRAARVQPRQCDRPVPNPRNPAAAARRLSAAAAELAWVGDASKVPPAGLSMQASQHRKFYGAIARGSELMAVGDDVEVEVLGEQLPRVARIEALWSERPVDGTERMLARCRFYYRPQETMFMSSGKPDELFASDHVEQRVSASTLLRKCTVVSGHPSNRTAMLDRRASLGPQSYFCMYHYDYQGEALKPDEWVQVDSSREEDDLEAGAQMPTAELAWVGESSKEPPAGMSMHASQHRNFYGAGEEVMAVGDDVEMEVSGEQLPRVARTEALWSERPETTFLSSSKSEELFASDHVEQRVAASALLRKCTVVTGHPGDMAAIMNRCASLAELSLGSHSYFCMYTYDHQGESLL</sequence>
<feature type="compositionally biased region" description="Basic and acidic residues" evidence="1">
    <location>
        <begin position="1462"/>
        <end position="1481"/>
    </location>
</feature>
<dbReference type="PANTHER" id="PTHR15321:SF3">
    <property type="entry name" value="TP53-BINDING PROTEIN 1"/>
    <property type="match status" value="1"/>
</dbReference>
<feature type="compositionally biased region" description="Basic and acidic residues" evidence="1">
    <location>
        <begin position="178"/>
        <end position="189"/>
    </location>
</feature>
<proteinExistence type="predicted"/>
<dbReference type="KEGG" id="csl:COCSUDRAFT_59297"/>
<keyword evidence="5" id="KW-1185">Reference proteome</keyword>
<feature type="region of interest" description="Disordered" evidence="1">
    <location>
        <begin position="871"/>
        <end position="929"/>
    </location>
</feature>
<name>I0Z819_COCSC</name>
<dbReference type="OrthoDB" id="552979at2759"/>
<dbReference type="GO" id="GO:0045944">
    <property type="term" value="P:positive regulation of transcription by RNA polymerase II"/>
    <property type="evidence" value="ECO:0007669"/>
    <property type="project" value="TreeGrafter"/>
</dbReference>
<dbReference type="InterPro" id="IPR047252">
    <property type="entry name" value="TP53BP1-like"/>
</dbReference>
<gene>
    <name evidence="4" type="ORF">COCSUDRAFT_59297</name>
</gene>
<evidence type="ECO:0000313" key="5">
    <source>
        <dbReference type="Proteomes" id="UP000007264"/>
    </source>
</evidence>
<feature type="region of interest" description="Disordered" evidence="1">
    <location>
        <begin position="663"/>
        <end position="695"/>
    </location>
</feature>
<dbReference type="GO" id="GO:0005634">
    <property type="term" value="C:nucleus"/>
    <property type="evidence" value="ECO:0007669"/>
    <property type="project" value="TreeGrafter"/>
</dbReference>
<feature type="region of interest" description="Disordered" evidence="1">
    <location>
        <begin position="961"/>
        <end position="987"/>
    </location>
</feature>
<dbReference type="STRING" id="574566.I0Z819"/>
<feature type="compositionally biased region" description="Polar residues" evidence="1">
    <location>
        <begin position="37"/>
        <end position="48"/>
    </location>
</feature>
<feature type="region of interest" description="Disordered" evidence="1">
    <location>
        <begin position="1923"/>
        <end position="1981"/>
    </location>
</feature>
<feature type="region of interest" description="Disordered" evidence="1">
    <location>
        <begin position="482"/>
        <end position="501"/>
    </location>
</feature>
<dbReference type="GeneID" id="17044798"/>
<dbReference type="Proteomes" id="UP000007264">
    <property type="component" value="Unassembled WGS sequence"/>
</dbReference>
<dbReference type="InterPro" id="IPR001025">
    <property type="entry name" value="BAH_dom"/>
</dbReference>
<evidence type="ECO:0000259" key="3">
    <source>
        <dbReference type="PROSITE" id="PS51038"/>
    </source>
</evidence>
<feature type="region of interest" description="Disordered" evidence="1">
    <location>
        <begin position="2006"/>
        <end position="2030"/>
    </location>
</feature>
<feature type="region of interest" description="Disordered" evidence="1">
    <location>
        <begin position="1551"/>
        <end position="1633"/>
    </location>
</feature>
<reference evidence="4 5" key="1">
    <citation type="journal article" date="2012" name="Genome Biol.">
        <title>The genome of the polar eukaryotic microalga coccomyxa subellipsoidea reveals traits of cold adaptation.</title>
        <authorList>
            <person name="Blanc G."/>
            <person name="Agarkova I."/>
            <person name="Grimwood J."/>
            <person name="Kuo A."/>
            <person name="Brueggeman A."/>
            <person name="Dunigan D."/>
            <person name="Gurnon J."/>
            <person name="Ladunga I."/>
            <person name="Lindquist E."/>
            <person name="Lucas S."/>
            <person name="Pangilinan J."/>
            <person name="Proschold T."/>
            <person name="Salamov A."/>
            <person name="Schmutz J."/>
            <person name="Weeks D."/>
            <person name="Yamada T."/>
            <person name="Claverie J.M."/>
            <person name="Grigoriev I."/>
            <person name="Van Etten J."/>
            <person name="Lomsadze A."/>
            <person name="Borodovsky M."/>
        </authorList>
    </citation>
    <scope>NUCLEOTIDE SEQUENCE [LARGE SCALE GENOMIC DNA]</scope>
    <source>
        <strain evidence="4 5">C-169</strain>
    </source>
</reference>
<feature type="region of interest" description="Disordered" evidence="1">
    <location>
        <begin position="999"/>
        <end position="1220"/>
    </location>
</feature>
<feature type="compositionally biased region" description="Low complexity" evidence="1">
    <location>
        <begin position="1957"/>
        <end position="1967"/>
    </location>
</feature>
<comment type="caution">
    <text evidence="4">The sequence shown here is derived from an EMBL/GenBank/DDBJ whole genome shotgun (WGS) entry which is preliminary data.</text>
</comment>
<dbReference type="SMART" id="SM00439">
    <property type="entry name" value="BAH"/>
    <property type="match status" value="1"/>
</dbReference>
<feature type="region of interest" description="Disordered" evidence="1">
    <location>
        <begin position="1237"/>
        <end position="1257"/>
    </location>
</feature>
<feature type="domain" description="BAH" evidence="3">
    <location>
        <begin position="2247"/>
        <end position="2361"/>
    </location>
</feature>